<dbReference type="EMBL" id="CP026100">
    <property type="protein sequence ID" value="AYV47898.1"/>
    <property type="molecule type" value="Genomic_DNA"/>
</dbReference>
<dbReference type="AlphaFoldDB" id="A0A2N5CKN0"/>
<keyword evidence="1" id="KW-1133">Transmembrane helix</keyword>
<evidence type="ECO:0000313" key="5">
    <source>
        <dbReference type="Proteomes" id="UP000281192"/>
    </source>
</evidence>
<dbReference type="EMBL" id="PJRQ01000055">
    <property type="protein sequence ID" value="PLR06037.1"/>
    <property type="molecule type" value="Genomic_DNA"/>
</dbReference>
<keyword evidence="5" id="KW-1185">Reference proteome</keyword>
<reference evidence="3 4" key="1">
    <citation type="submission" date="2017-12" db="EMBL/GenBank/DDBJ databases">
        <title>The genome sequence of Caulobacter flavus CGMCC1 15093.</title>
        <authorList>
            <person name="Gao J."/>
            <person name="Mao X."/>
            <person name="Sun J."/>
        </authorList>
    </citation>
    <scope>NUCLEOTIDE SEQUENCE [LARGE SCALE GENOMIC DNA]</scope>
    <source>
        <strain evidence="3 4">CGMCC1 15093</strain>
    </source>
</reference>
<dbReference type="OrthoDB" id="7189575at2"/>
<feature type="transmembrane region" description="Helical" evidence="1">
    <location>
        <begin position="63"/>
        <end position="81"/>
    </location>
</feature>
<dbReference type="Proteomes" id="UP000281192">
    <property type="component" value="Chromosome"/>
</dbReference>
<dbReference type="Proteomes" id="UP000234483">
    <property type="component" value="Unassembled WGS sequence"/>
</dbReference>
<dbReference type="KEGG" id="cfh:C1707_17450"/>
<dbReference type="RefSeq" id="WP_101715853.1">
    <property type="nucleotide sequence ID" value="NZ_CP026100.1"/>
</dbReference>
<evidence type="ECO:0000313" key="4">
    <source>
        <dbReference type="Proteomes" id="UP000234483"/>
    </source>
</evidence>
<sequence>MRKQVAYDVHDAIDAVQQAPPKSDAARLAGVSARPLDSPARQLQRDVAAAFGARRGWSVRRTVVLGAAYHGVILSALIMAACETFGHVAS</sequence>
<keyword evidence="1" id="KW-0812">Transmembrane</keyword>
<protein>
    <submittedName>
        <fullName evidence="3">Uncharacterized protein</fullName>
    </submittedName>
</protein>
<keyword evidence="1" id="KW-0472">Membrane</keyword>
<reference evidence="2 5" key="2">
    <citation type="submission" date="2018-01" db="EMBL/GenBank/DDBJ databases">
        <title>Complete genome sequence of Caulobacter flavus RHGG3.</title>
        <authorList>
            <person name="Yang E."/>
        </authorList>
    </citation>
    <scope>NUCLEOTIDE SEQUENCE [LARGE SCALE GENOMIC DNA]</scope>
    <source>
        <strain evidence="2 5">RHGG3</strain>
    </source>
</reference>
<evidence type="ECO:0000313" key="2">
    <source>
        <dbReference type="EMBL" id="AYV47898.1"/>
    </source>
</evidence>
<accession>A0A2N5CKN0</accession>
<organism evidence="3 4">
    <name type="scientific">Caulobacter flavus</name>
    <dbReference type="NCBI Taxonomy" id="1679497"/>
    <lineage>
        <taxon>Bacteria</taxon>
        <taxon>Pseudomonadati</taxon>
        <taxon>Pseudomonadota</taxon>
        <taxon>Alphaproteobacteria</taxon>
        <taxon>Caulobacterales</taxon>
        <taxon>Caulobacteraceae</taxon>
        <taxon>Caulobacter</taxon>
    </lineage>
</organism>
<evidence type="ECO:0000313" key="3">
    <source>
        <dbReference type="EMBL" id="PLR06037.1"/>
    </source>
</evidence>
<gene>
    <name evidence="2" type="ORF">C1707_17450</name>
    <name evidence="3" type="ORF">CFHF_26225</name>
</gene>
<proteinExistence type="predicted"/>
<evidence type="ECO:0000256" key="1">
    <source>
        <dbReference type="SAM" id="Phobius"/>
    </source>
</evidence>
<name>A0A2N5CKN0_9CAUL</name>